<comment type="similarity">
    <text evidence="2 10">Belongs to the major facilitator superfamily. Sugar transporter (TC 2.A.1.1) family.</text>
</comment>
<accession>A0AAE1SE18</accession>
<evidence type="ECO:0000256" key="3">
    <source>
        <dbReference type="ARBA" id="ARBA00022448"/>
    </source>
</evidence>
<evidence type="ECO:0000313" key="14">
    <source>
        <dbReference type="Proteomes" id="UP001291623"/>
    </source>
</evidence>
<evidence type="ECO:0000256" key="10">
    <source>
        <dbReference type="RuleBase" id="RU003346"/>
    </source>
</evidence>
<dbReference type="Proteomes" id="UP001291623">
    <property type="component" value="Unassembled WGS sequence"/>
</dbReference>
<dbReference type="PANTHER" id="PTHR23500:SF603">
    <property type="entry name" value="SUGAR CARRIER PROTEIN C-LIKE"/>
    <property type="match status" value="1"/>
</dbReference>
<name>A0AAE1SE18_9SOLA</name>
<comment type="caution">
    <text evidence="13">The sequence shown here is derived from an EMBL/GenBank/DDBJ whole genome shotgun (WGS) entry which is preliminary data.</text>
</comment>
<dbReference type="InterPro" id="IPR036259">
    <property type="entry name" value="MFS_trans_sf"/>
</dbReference>
<keyword evidence="3 10" id="KW-0813">Transport</keyword>
<dbReference type="PROSITE" id="PS50850">
    <property type="entry name" value="MFS"/>
    <property type="match status" value="1"/>
</dbReference>
<dbReference type="InterPro" id="IPR045262">
    <property type="entry name" value="STP/PLT_plant"/>
</dbReference>
<feature type="transmembrane region" description="Helical" evidence="11">
    <location>
        <begin position="128"/>
        <end position="150"/>
    </location>
</feature>
<keyword evidence="14" id="KW-1185">Reference proteome</keyword>
<evidence type="ECO:0000256" key="11">
    <source>
        <dbReference type="SAM" id="Phobius"/>
    </source>
</evidence>
<protein>
    <recommendedName>
        <fullName evidence="12">Major facilitator superfamily (MFS) profile domain-containing protein</fullName>
    </recommendedName>
</protein>
<reference evidence="13" key="1">
    <citation type="submission" date="2023-12" db="EMBL/GenBank/DDBJ databases">
        <title>Genome assembly of Anisodus tanguticus.</title>
        <authorList>
            <person name="Wang Y.-J."/>
        </authorList>
    </citation>
    <scope>NUCLEOTIDE SEQUENCE</scope>
    <source>
        <strain evidence="13">KB-2021</strain>
        <tissue evidence="13">Leaf</tissue>
    </source>
</reference>
<evidence type="ECO:0000256" key="4">
    <source>
        <dbReference type="ARBA" id="ARBA00022597"/>
    </source>
</evidence>
<feature type="transmembrane region" description="Helical" evidence="11">
    <location>
        <begin position="501"/>
        <end position="522"/>
    </location>
</feature>
<keyword evidence="8 11" id="KW-0472">Membrane</keyword>
<keyword evidence="4" id="KW-0762">Sugar transport</keyword>
<gene>
    <name evidence="13" type="ORF">RND71_012147</name>
</gene>
<dbReference type="GO" id="GO:0016020">
    <property type="term" value="C:membrane"/>
    <property type="evidence" value="ECO:0007669"/>
    <property type="project" value="UniProtKB-SubCell"/>
</dbReference>
<evidence type="ECO:0000256" key="1">
    <source>
        <dbReference type="ARBA" id="ARBA00004141"/>
    </source>
</evidence>
<keyword evidence="5 11" id="KW-0812">Transmembrane</keyword>
<dbReference type="NCBIfam" id="TIGR00879">
    <property type="entry name" value="SP"/>
    <property type="match status" value="1"/>
</dbReference>
<feature type="transmembrane region" description="Helical" evidence="11">
    <location>
        <begin position="332"/>
        <end position="356"/>
    </location>
</feature>
<feature type="transmembrane region" description="Helical" evidence="11">
    <location>
        <begin position="65"/>
        <end position="87"/>
    </location>
</feature>
<organism evidence="13 14">
    <name type="scientific">Anisodus tanguticus</name>
    <dbReference type="NCBI Taxonomy" id="243964"/>
    <lineage>
        <taxon>Eukaryota</taxon>
        <taxon>Viridiplantae</taxon>
        <taxon>Streptophyta</taxon>
        <taxon>Embryophyta</taxon>
        <taxon>Tracheophyta</taxon>
        <taxon>Spermatophyta</taxon>
        <taxon>Magnoliopsida</taxon>
        <taxon>eudicotyledons</taxon>
        <taxon>Gunneridae</taxon>
        <taxon>Pentapetalae</taxon>
        <taxon>asterids</taxon>
        <taxon>lamiids</taxon>
        <taxon>Solanales</taxon>
        <taxon>Solanaceae</taxon>
        <taxon>Solanoideae</taxon>
        <taxon>Hyoscyameae</taxon>
        <taxon>Anisodus</taxon>
    </lineage>
</organism>
<feature type="domain" description="Major facilitator superfamily (MFS) profile" evidence="12">
    <location>
        <begin position="72"/>
        <end position="526"/>
    </location>
</feature>
<dbReference type="AlphaFoldDB" id="A0AAE1SE18"/>
<feature type="transmembrane region" description="Helical" evidence="11">
    <location>
        <begin position="433"/>
        <end position="454"/>
    </location>
</feature>
<dbReference type="Gene3D" id="1.20.1250.20">
    <property type="entry name" value="MFS general substrate transporter like domains"/>
    <property type="match status" value="1"/>
</dbReference>
<dbReference type="PANTHER" id="PTHR23500">
    <property type="entry name" value="SOLUTE CARRIER FAMILY 2, FACILITATED GLUCOSE TRANSPORTER"/>
    <property type="match status" value="1"/>
</dbReference>
<evidence type="ECO:0000313" key="13">
    <source>
        <dbReference type="EMBL" id="KAK4368355.1"/>
    </source>
</evidence>
<dbReference type="EMBL" id="JAVYJV010000006">
    <property type="protein sequence ID" value="KAK4368355.1"/>
    <property type="molecule type" value="Genomic_DNA"/>
</dbReference>
<comment type="subcellular location">
    <subcellularLocation>
        <location evidence="1">Membrane</location>
        <topology evidence="1">Multi-pass membrane protein</topology>
    </subcellularLocation>
</comment>
<comment type="similarity">
    <text evidence="9">Belongs to the major facilitator superfamily. Phosphate:H(+) symporter (TC 2.A.1.9) family.</text>
</comment>
<dbReference type="CDD" id="cd17361">
    <property type="entry name" value="MFS_STP"/>
    <property type="match status" value="1"/>
</dbReference>
<evidence type="ECO:0000259" key="12">
    <source>
        <dbReference type="PROSITE" id="PS50850"/>
    </source>
</evidence>
<dbReference type="FunFam" id="1.20.1250.20:FF:000002">
    <property type="entry name" value="Sugar transport protein 13"/>
    <property type="match status" value="1"/>
</dbReference>
<evidence type="ECO:0000256" key="2">
    <source>
        <dbReference type="ARBA" id="ARBA00010992"/>
    </source>
</evidence>
<dbReference type="GO" id="GO:0015293">
    <property type="term" value="F:symporter activity"/>
    <property type="evidence" value="ECO:0007669"/>
    <property type="project" value="UniProtKB-KW"/>
</dbReference>
<dbReference type="InterPro" id="IPR005828">
    <property type="entry name" value="MFS_sugar_transport-like"/>
</dbReference>
<evidence type="ECO:0000256" key="9">
    <source>
        <dbReference type="ARBA" id="ARBA00044504"/>
    </source>
</evidence>
<dbReference type="InterPro" id="IPR020846">
    <property type="entry name" value="MFS_dom"/>
</dbReference>
<dbReference type="GO" id="GO:0015145">
    <property type="term" value="F:monosaccharide transmembrane transporter activity"/>
    <property type="evidence" value="ECO:0007669"/>
    <property type="project" value="InterPro"/>
</dbReference>
<evidence type="ECO:0000256" key="7">
    <source>
        <dbReference type="ARBA" id="ARBA00022989"/>
    </source>
</evidence>
<dbReference type="SUPFAM" id="SSF103473">
    <property type="entry name" value="MFS general substrate transporter"/>
    <property type="match status" value="1"/>
</dbReference>
<feature type="transmembrane region" description="Helical" evidence="11">
    <location>
        <begin position="182"/>
        <end position="199"/>
    </location>
</feature>
<keyword evidence="7 11" id="KW-1133">Transmembrane helix</keyword>
<feature type="transmembrane region" description="Helical" evidence="11">
    <location>
        <begin position="157"/>
        <end position="176"/>
    </location>
</feature>
<dbReference type="PROSITE" id="PS00216">
    <property type="entry name" value="SUGAR_TRANSPORT_1"/>
    <property type="match status" value="1"/>
</dbReference>
<dbReference type="InterPro" id="IPR005829">
    <property type="entry name" value="Sugar_transporter_CS"/>
</dbReference>
<dbReference type="InterPro" id="IPR003663">
    <property type="entry name" value="Sugar/inositol_transpt"/>
</dbReference>
<keyword evidence="6" id="KW-0769">Symport</keyword>
<proteinExistence type="inferred from homology"/>
<sequence>MAENSEGNVAAAAVQREEDVGRRVLLKRLSLRAKAEDFLSLFVNMAGGGGVSLGPNNGKEYPGNLTVYVTVTCIVAAMGGLIFGYYIGISGGVTSMNSFLEKFFPSVRAKEKADTSINQYCKFDSQTLIMFTSSLYLAALCSSLVASTVTRKLGRRLSMLFGGVLFCVGALINGFARDVAMLIVGRILLGFGIGFANQLKYQSVPLYLSEMAPYKYRGALNIGFQLSITIGILVANVLNFFFAKVSWGWRLSLGSAMVPALIISVGSLLLPETPNSMIERGNNEEAKTKLRRIRGVDDVDEEFNDLVAASEASRKVENPWRNLLQKKYRPHLTMAIAIPFFQQLTGINVIMFYAPVLFKTIGFGADASLMSAVITGVVNVVATVVSIYYVDKLGRRFLFLEGGLKMLICQIAVAICIGLKFGTDGNAGNLPKWYAIVVVMFICAYVAGFAWSWGPLAWLVPSEIFPLEIRSAAQSINVSVNMIFTFIIAQMFLTLLCHLKFGLFIFFAFFVCVMTVFIYFFLPETKNVPIEEMVIVWKEHWFWSRYMTEVDYPSKGNSSVEMAKGNNGSKLV</sequence>
<feature type="transmembrane region" description="Helical" evidence="11">
    <location>
        <begin position="475"/>
        <end position="495"/>
    </location>
</feature>
<evidence type="ECO:0000256" key="5">
    <source>
        <dbReference type="ARBA" id="ARBA00022692"/>
    </source>
</evidence>
<dbReference type="PRINTS" id="PR00171">
    <property type="entry name" value="SUGRTRNSPORT"/>
</dbReference>
<feature type="transmembrane region" description="Helical" evidence="11">
    <location>
        <begin position="220"/>
        <end position="243"/>
    </location>
</feature>
<feature type="transmembrane region" description="Helical" evidence="11">
    <location>
        <begin position="249"/>
        <end position="270"/>
    </location>
</feature>
<evidence type="ECO:0000256" key="6">
    <source>
        <dbReference type="ARBA" id="ARBA00022847"/>
    </source>
</evidence>
<dbReference type="Pfam" id="PF00083">
    <property type="entry name" value="Sugar_tr"/>
    <property type="match status" value="1"/>
</dbReference>
<evidence type="ECO:0000256" key="8">
    <source>
        <dbReference type="ARBA" id="ARBA00023136"/>
    </source>
</evidence>
<feature type="transmembrane region" description="Helical" evidence="11">
    <location>
        <begin position="402"/>
        <end position="421"/>
    </location>
</feature>
<feature type="transmembrane region" description="Helical" evidence="11">
    <location>
        <begin position="368"/>
        <end position="390"/>
    </location>
</feature>
<dbReference type="InterPro" id="IPR044778">
    <property type="entry name" value="MFS_STP/MST-like_plant"/>
</dbReference>